<comment type="caution">
    <text evidence="2">The sequence shown here is derived from an EMBL/GenBank/DDBJ whole genome shotgun (WGS) entry which is preliminary data.</text>
</comment>
<evidence type="ECO:0000313" key="2">
    <source>
        <dbReference type="EMBL" id="OHT09950.1"/>
    </source>
</evidence>
<sequence length="606" mass="71084">MSSELSESFDRSFDFNAFEILDQISPYIDTENSLEVDMFSELHINPKSADADHKMINLLLCIIRGFPLNHKNIKSNGKNSLFEKILLSHLTNCVSIIKTMMNGQNDSSKSNEIISINNLHKIPKKQKEKYQKHIKRIEDFLKKSDLNKVTIQHSSLSDYLSLLKKCDILPQKIQELNDIKMAVDQEDNSQTLHNYFDFIFNVLETTLIFNDFVLKFNSDINSQIDNHHSEKKISNKNKINNDDHIHENDNQIDNKRNLFNIENRMKDDKLLLEQLNEIVQEKNILSNDLSSIKAQMEVDSNTIKLITKLKKKLSKVENENRKMRESLDLLSQQNSNIKNHIDSNSTELTEQILINQRENSFLLEQIETLQEQVSSIQKQSTKKSTKIDHLIKKLKLISDQNLEYQKTQVRNQAMLKDLQILYQGAMSNIENLENEKIEIINNLNKSRKEINILSLENDELKEMLQRSAKEAQKQINDNSTLLKQLARWKNIKDISGENVKLREKLQMAQFFIKRLQEEIASYRNQMSNFEKGDDRFHFHNLKNYNKGNSFNEMDDFSEISLDDKNEKRNHSYSHIDPKLNDLDESILKLEETMRKSRKFKCACNDK</sequence>
<dbReference type="GeneID" id="94836437"/>
<evidence type="ECO:0000256" key="1">
    <source>
        <dbReference type="SAM" id="Coils"/>
    </source>
</evidence>
<dbReference type="Proteomes" id="UP000179807">
    <property type="component" value="Unassembled WGS sequence"/>
</dbReference>
<organism evidence="2 3">
    <name type="scientific">Tritrichomonas foetus</name>
    <dbReference type="NCBI Taxonomy" id="1144522"/>
    <lineage>
        <taxon>Eukaryota</taxon>
        <taxon>Metamonada</taxon>
        <taxon>Parabasalia</taxon>
        <taxon>Tritrichomonadida</taxon>
        <taxon>Tritrichomonadidae</taxon>
        <taxon>Tritrichomonas</taxon>
    </lineage>
</organism>
<evidence type="ECO:0000313" key="3">
    <source>
        <dbReference type="Proteomes" id="UP000179807"/>
    </source>
</evidence>
<gene>
    <name evidence="2" type="ORF">TRFO_21047</name>
</gene>
<reference evidence="2" key="1">
    <citation type="submission" date="2016-10" db="EMBL/GenBank/DDBJ databases">
        <authorList>
            <person name="Benchimol M."/>
            <person name="Almeida L.G."/>
            <person name="Vasconcelos A.T."/>
            <person name="Perreira-Neves A."/>
            <person name="Rosa I.A."/>
            <person name="Tasca T."/>
            <person name="Bogo M.R."/>
            <person name="de Souza W."/>
        </authorList>
    </citation>
    <scope>NUCLEOTIDE SEQUENCE [LARGE SCALE GENOMIC DNA]</scope>
    <source>
        <strain evidence="2">K</strain>
    </source>
</reference>
<dbReference type="RefSeq" id="XP_068363086.1">
    <property type="nucleotide sequence ID" value="XM_068501733.1"/>
</dbReference>
<name>A0A1J4KJS2_9EUKA</name>
<dbReference type="EMBL" id="MLAK01000626">
    <property type="protein sequence ID" value="OHT09950.1"/>
    <property type="molecule type" value="Genomic_DNA"/>
</dbReference>
<dbReference type="VEuPathDB" id="TrichDB:TRFO_21047"/>
<keyword evidence="1" id="KW-0175">Coiled coil</keyword>
<dbReference type="AlphaFoldDB" id="A0A1J4KJS2"/>
<proteinExistence type="predicted"/>
<feature type="coiled-coil region" evidence="1">
    <location>
        <begin position="415"/>
        <end position="477"/>
    </location>
</feature>
<accession>A0A1J4KJS2</accession>
<feature type="coiled-coil region" evidence="1">
    <location>
        <begin position="275"/>
        <end position="333"/>
    </location>
</feature>
<keyword evidence="3" id="KW-1185">Reference proteome</keyword>
<protein>
    <submittedName>
        <fullName evidence="2">Uncharacterized protein</fullName>
    </submittedName>
</protein>